<feature type="transmembrane region" description="Helical" evidence="6">
    <location>
        <begin position="166"/>
        <end position="191"/>
    </location>
</feature>
<keyword evidence="5 6" id="KW-0472">Membrane</keyword>
<dbReference type="GO" id="GO:0005886">
    <property type="term" value="C:plasma membrane"/>
    <property type="evidence" value="ECO:0007669"/>
    <property type="project" value="UniProtKB-SubCell"/>
</dbReference>
<dbReference type="PANTHER" id="PTHR12677:SF59">
    <property type="entry name" value="GOLGI APPARATUS MEMBRANE PROTEIN TVP38-RELATED"/>
    <property type="match status" value="1"/>
</dbReference>
<comment type="subcellular location">
    <subcellularLocation>
        <location evidence="1 6">Cell membrane</location>
        <topology evidence="1 6">Multi-pass membrane protein</topology>
    </subcellularLocation>
</comment>
<evidence type="ECO:0000256" key="3">
    <source>
        <dbReference type="ARBA" id="ARBA00022692"/>
    </source>
</evidence>
<evidence type="ECO:0000313" key="9">
    <source>
        <dbReference type="Proteomes" id="UP000034097"/>
    </source>
</evidence>
<dbReference type="InterPro" id="IPR032816">
    <property type="entry name" value="VTT_dom"/>
</dbReference>
<comment type="caution">
    <text evidence="8">The sequence shown here is derived from an EMBL/GenBank/DDBJ whole genome shotgun (WGS) entry which is preliminary data.</text>
</comment>
<keyword evidence="3 6" id="KW-0812">Transmembrane</keyword>
<sequence length="193" mass="21470">MPPSRIMKKAMSFRKLRNLLLATLTIFLPILIIILFAKDIRNIERYIPTTGIAGPLFSILLMGILSATPIPTDPIVILNGAIFGPFMGIIVSWAGNNLASIIEYWIGRAIGTFSDFEKQKRKLPFGLDKFPADSPWFLIGGRFIPSFGGKLVSLAGGVYHVNFFRYLWTATIANLIGSIFFAYGGHLLLYLTR</sequence>
<name>A0A0G1GW87_9BACT</name>
<keyword evidence="2 6" id="KW-1003">Cell membrane</keyword>
<evidence type="ECO:0000256" key="6">
    <source>
        <dbReference type="RuleBase" id="RU366058"/>
    </source>
</evidence>
<evidence type="ECO:0000256" key="2">
    <source>
        <dbReference type="ARBA" id="ARBA00022475"/>
    </source>
</evidence>
<feature type="transmembrane region" description="Helical" evidence="6">
    <location>
        <begin position="75"/>
        <end position="95"/>
    </location>
</feature>
<dbReference type="Pfam" id="PF09335">
    <property type="entry name" value="VTT_dom"/>
    <property type="match status" value="1"/>
</dbReference>
<evidence type="ECO:0000256" key="5">
    <source>
        <dbReference type="ARBA" id="ARBA00023136"/>
    </source>
</evidence>
<protein>
    <recommendedName>
        <fullName evidence="6">TVP38/TMEM64 family membrane protein</fullName>
    </recommendedName>
</protein>
<gene>
    <name evidence="8" type="ORF">UW26_C0003G0012</name>
</gene>
<dbReference type="EMBL" id="LCHQ01000003">
    <property type="protein sequence ID" value="KKT39366.1"/>
    <property type="molecule type" value="Genomic_DNA"/>
</dbReference>
<evidence type="ECO:0000259" key="7">
    <source>
        <dbReference type="Pfam" id="PF09335"/>
    </source>
</evidence>
<evidence type="ECO:0000256" key="1">
    <source>
        <dbReference type="ARBA" id="ARBA00004651"/>
    </source>
</evidence>
<reference evidence="8 9" key="1">
    <citation type="journal article" date="2015" name="Nature">
        <title>rRNA introns, odd ribosomes, and small enigmatic genomes across a large radiation of phyla.</title>
        <authorList>
            <person name="Brown C.T."/>
            <person name="Hug L.A."/>
            <person name="Thomas B.C."/>
            <person name="Sharon I."/>
            <person name="Castelle C.J."/>
            <person name="Singh A."/>
            <person name="Wilkins M.J."/>
            <person name="Williams K.H."/>
            <person name="Banfield J.F."/>
        </authorList>
    </citation>
    <scope>NUCLEOTIDE SEQUENCE [LARGE SCALE GENOMIC DNA]</scope>
</reference>
<proteinExistence type="inferred from homology"/>
<keyword evidence="4 6" id="KW-1133">Transmembrane helix</keyword>
<accession>A0A0G1GW87</accession>
<feature type="domain" description="VTT" evidence="7">
    <location>
        <begin position="70"/>
        <end position="186"/>
    </location>
</feature>
<feature type="transmembrane region" description="Helical" evidence="6">
    <location>
        <begin position="47"/>
        <end position="68"/>
    </location>
</feature>
<organism evidence="8 9">
    <name type="scientific">Candidatus Collierbacteria bacterium GW2011_GWF1_44_12</name>
    <dbReference type="NCBI Taxonomy" id="1618402"/>
    <lineage>
        <taxon>Bacteria</taxon>
        <taxon>Candidatus Collieribacteriota</taxon>
    </lineage>
</organism>
<comment type="similarity">
    <text evidence="6">Belongs to the TVP38/TMEM64 family.</text>
</comment>
<dbReference type="PANTHER" id="PTHR12677">
    <property type="entry name" value="GOLGI APPARATUS MEMBRANE PROTEIN TVP38-RELATED"/>
    <property type="match status" value="1"/>
</dbReference>
<comment type="caution">
    <text evidence="6">Lacks conserved residue(s) required for the propagation of feature annotation.</text>
</comment>
<dbReference type="Proteomes" id="UP000034097">
    <property type="component" value="Unassembled WGS sequence"/>
</dbReference>
<dbReference type="AlphaFoldDB" id="A0A0G1GW87"/>
<evidence type="ECO:0000256" key="4">
    <source>
        <dbReference type="ARBA" id="ARBA00022989"/>
    </source>
</evidence>
<dbReference type="InterPro" id="IPR015414">
    <property type="entry name" value="TMEM64"/>
</dbReference>
<evidence type="ECO:0000313" key="8">
    <source>
        <dbReference type="EMBL" id="KKT39366.1"/>
    </source>
</evidence>